<feature type="domain" description="GTP cyclohydrolase II" evidence="8">
    <location>
        <begin position="222"/>
        <end position="372"/>
    </location>
</feature>
<dbReference type="Gene3D" id="3.40.50.10990">
    <property type="entry name" value="GTP cyclohydrolase II"/>
    <property type="match status" value="1"/>
</dbReference>
<comment type="pathway">
    <text evidence="3">Cofactor biosynthesis; riboflavin biosynthesis; 2-hydroxy-3-oxobutyl phosphate from D-ribulose 5-phosphate: step 1/1.</text>
</comment>
<dbReference type="EC" id="4.1.99.12" evidence="5"/>
<evidence type="ECO:0000313" key="10">
    <source>
        <dbReference type="Proteomes" id="UP001601992"/>
    </source>
</evidence>
<evidence type="ECO:0000256" key="2">
    <source>
        <dbReference type="ARBA" id="ARBA00002284"/>
    </source>
</evidence>
<dbReference type="InterPro" id="IPR017945">
    <property type="entry name" value="DHBP_synth_RibB-like_a/b_dom"/>
</dbReference>
<evidence type="ECO:0000256" key="5">
    <source>
        <dbReference type="ARBA" id="ARBA00012153"/>
    </source>
</evidence>
<organism evidence="9 10">
    <name type="scientific">Nocardia jiangxiensis</name>
    <dbReference type="NCBI Taxonomy" id="282685"/>
    <lineage>
        <taxon>Bacteria</taxon>
        <taxon>Bacillati</taxon>
        <taxon>Actinomycetota</taxon>
        <taxon>Actinomycetes</taxon>
        <taxon>Mycobacteriales</taxon>
        <taxon>Nocardiaceae</taxon>
        <taxon>Nocardia</taxon>
    </lineage>
</organism>
<evidence type="ECO:0000259" key="8">
    <source>
        <dbReference type="Pfam" id="PF00925"/>
    </source>
</evidence>
<comment type="catalytic activity">
    <reaction evidence="1">
        <text>D-ribulose 5-phosphate = (2S)-2-hydroxy-3-oxobutyl phosphate + formate + H(+)</text>
        <dbReference type="Rhea" id="RHEA:18457"/>
        <dbReference type="ChEBI" id="CHEBI:15378"/>
        <dbReference type="ChEBI" id="CHEBI:15740"/>
        <dbReference type="ChEBI" id="CHEBI:58121"/>
        <dbReference type="ChEBI" id="CHEBI:58830"/>
        <dbReference type="EC" id="4.1.99.12"/>
    </reaction>
</comment>
<evidence type="ECO:0000256" key="3">
    <source>
        <dbReference type="ARBA" id="ARBA00004904"/>
    </source>
</evidence>
<dbReference type="EMBL" id="JBIAQY010000004">
    <property type="protein sequence ID" value="MFF3569157.1"/>
    <property type="molecule type" value="Genomic_DNA"/>
</dbReference>
<gene>
    <name evidence="9" type="ORF">ACFYXQ_15395</name>
</gene>
<keyword evidence="6" id="KW-0686">Riboflavin biosynthesis</keyword>
<dbReference type="Pfam" id="PF00925">
    <property type="entry name" value="GTP_cyclohydro2"/>
    <property type="match status" value="1"/>
</dbReference>
<evidence type="ECO:0000256" key="6">
    <source>
        <dbReference type="ARBA" id="ARBA00022619"/>
    </source>
</evidence>
<dbReference type="PANTHER" id="PTHR21327">
    <property type="entry name" value="GTP CYCLOHYDROLASE II-RELATED"/>
    <property type="match status" value="1"/>
</dbReference>
<dbReference type="Pfam" id="PF00926">
    <property type="entry name" value="DHBP_synthase"/>
    <property type="match status" value="1"/>
</dbReference>
<dbReference type="Proteomes" id="UP001601992">
    <property type="component" value="Unassembled WGS sequence"/>
</dbReference>
<dbReference type="SUPFAM" id="SSF142695">
    <property type="entry name" value="RibA-like"/>
    <property type="match status" value="1"/>
</dbReference>
<accession>A0ABW6RYP9</accession>
<reference evidence="9 10" key="1">
    <citation type="submission" date="2024-10" db="EMBL/GenBank/DDBJ databases">
        <title>The Natural Products Discovery Center: Release of the First 8490 Sequenced Strains for Exploring Actinobacteria Biosynthetic Diversity.</title>
        <authorList>
            <person name="Kalkreuter E."/>
            <person name="Kautsar S.A."/>
            <person name="Yang D."/>
            <person name="Bader C.D."/>
            <person name="Teijaro C.N."/>
            <person name="Fluegel L."/>
            <person name="Davis C.M."/>
            <person name="Simpson J.R."/>
            <person name="Lauterbach L."/>
            <person name="Steele A.D."/>
            <person name="Gui C."/>
            <person name="Meng S."/>
            <person name="Li G."/>
            <person name="Viehrig K."/>
            <person name="Ye F."/>
            <person name="Su P."/>
            <person name="Kiefer A.F."/>
            <person name="Nichols A."/>
            <person name="Cepeda A.J."/>
            <person name="Yan W."/>
            <person name="Fan B."/>
            <person name="Jiang Y."/>
            <person name="Adhikari A."/>
            <person name="Zheng C.-J."/>
            <person name="Schuster L."/>
            <person name="Cowan T.M."/>
            <person name="Smanski M.J."/>
            <person name="Chevrette M.G."/>
            <person name="De Carvalho L.P.S."/>
            <person name="Shen B."/>
        </authorList>
    </citation>
    <scope>NUCLEOTIDE SEQUENCE [LARGE SCALE GENOMIC DNA]</scope>
    <source>
        <strain evidence="9 10">NPDC002593</strain>
    </source>
</reference>
<dbReference type="InterPro" id="IPR032677">
    <property type="entry name" value="GTP_cyclohydro_II"/>
</dbReference>
<evidence type="ECO:0000256" key="7">
    <source>
        <dbReference type="ARBA" id="ARBA00022723"/>
    </source>
</evidence>
<name>A0ABW6RYP9_9NOCA</name>
<dbReference type="InterPro" id="IPR000422">
    <property type="entry name" value="DHBP_synthase_RibB"/>
</dbReference>
<dbReference type="SUPFAM" id="SSF55821">
    <property type="entry name" value="YrdC/RibB"/>
    <property type="match status" value="1"/>
</dbReference>
<protein>
    <recommendedName>
        <fullName evidence="5">3,4-dihydroxy-2-butanone-4-phosphate synthase</fullName>
        <ecNumber evidence="5">4.1.99.12</ecNumber>
    </recommendedName>
</protein>
<dbReference type="InterPro" id="IPR036144">
    <property type="entry name" value="RibA-like_sf"/>
</dbReference>
<sequence length="388" mass="40912">MRNSEHARSATGAPARDDVEAAAAALSAGRDVIIVDEQASSECIGTLVLAAEFATAARLSSVIRRTCGFIQVALTRDRADELGLPPLADADNGRPSFAVAVDAKTGITTGISAHDRAHTARLLAEPTTTATDLTRPGHIVPTLAHNSGLLESHGRAEAAVDLCRIAGLRPVAVMCEILQSDGTLPDRAQLLDIAAGLRLPVVTIDQLAEYRRRTAAMVSTPSCRLPTRYGTFQAHGYRIGDVEHLALVVGDVRETTPTTRIHIECLAGDALLAQRCDCGDRLHRALREVAESGAGVVVYLRGERGLHSLIAASCPRAGESDSTSDEVIPHPANRRQYLDAALILGDLGIECAHLPGGDRAVRNALTDSGIQILPMSAQAPFAHAAASR</sequence>
<comment type="function">
    <text evidence="2">Catalyzes the conversion of D-ribulose 5-phosphate to formate and 3,4-dihydroxy-2-butanone 4-phosphate.</text>
</comment>
<keyword evidence="7" id="KW-0479">Metal-binding</keyword>
<comment type="caution">
    <text evidence="9">The sequence shown here is derived from an EMBL/GenBank/DDBJ whole genome shotgun (WGS) entry which is preliminary data.</text>
</comment>
<dbReference type="PANTHER" id="PTHR21327:SF18">
    <property type="entry name" value="3,4-DIHYDROXY-2-BUTANONE 4-PHOSPHATE SYNTHASE"/>
    <property type="match status" value="1"/>
</dbReference>
<proteinExistence type="inferred from homology"/>
<evidence type="ECO:0000256" key="4">
    <source>
        <dbReference type="ARBA" id="ARBA00005520"/>
    </source>
</evidence>
<dbReference type="Gene3D" id="3.90.870.10">
    <property type="entry name" value="DHBP synthase"/>
    <property type="match status" value="1"/>
</dbReference>
<evidence type="ECO:0000256" key="1">
    <source>
        <dbReference type="ARBA" id="ARBA00000141"/>
    </source>
</evidence>
<evidence type="ECO:0000313" key="9">
    <source>
        <dbReference type="EMBL" id="MFF3569157.1"/>
    </source>
</evidence>
<dbReference type="PIRSF" id="PIRSF001259">
    <property type="entry name" value="RibA"/>
    <property type="match status" value="1"/>
</dbReference>
<dbReference type="RefSeq" id="WP_387403907.1">
    <property type="nucleotide sequence ID" value="NZ_JBIAQY010000004.1"/>
</dbReference>
<keyword evidence="10" id="KW-1185">Reference proteome</keyword>
<comment type="similarity">
    <text evidence="4">In the N-terminal section; belongs to the DHBP synthase family.</text>
</comment>